<feature type="signal peptide" evidence="1">
    <location>
        <begin position="1"/>
        <end position="22"/>
    </location>
</feature>
<organism evidence="2">
    <name type="scientific">Sediminibacterium sp. KACHI17</name>
    <dbReference type="NCBI Taxonomy" id="1751071"/>
    <lineage>
        <taxon>Bacteria</taxon>
        <taxon>Pseudomonadati</taxon>
        <taxon>Bacteroidota</taxon>
        <taxon>Chitinophagia</taxon>
        <taxon>Chitinophagales</taxon>
        <taxon>Chitinophagaceae</taxon>
        <taxon>Sediminibacterium</taxon>
    </lineage>
</organism>
<dbReference type="RefSeq" id="WP_353549971.1">
    <property type="nucleotide sequence ID" value="NZ_AP029612.1"/>
</dbReference>
<gene>
    <name evidence="2" type="ORF">KACHI17_05420</name>
</gene>
<feature type="chain" id="PRO_5043333456" evidence="1">
    <location>
        <begin position="23"/>
        <end position="392"/>
    </location>
</feature>
<sequence>MLWKCRFIGCSIFLLFIAHTKAADTLVSFKILQRLEQLQVKESGVFPKGLFPSYRIYALNQHQQKADINIFFTALIAFTLRDLMPDLTTYQQSIAKRIIDESLVVSNKFKNRKGRNTYNFWPTDTPQIFPNSGWMNLFNKSQALPDDLDDTAIMLLALAADKPIAEEVHKLMQDYRNGGISKIKNTFPEYRTIPAYSTWFGKKMPVDFDVCVLANVLLMVQRYDLAWTKADSASLDLIVRVIQEKKHLSHASYVSPHYSNPAIVLYHMSRLMSTKKIIALEALKSQMVSEAKELLLQSSSFLEQVILSTALLKWEVMPPIVTPKKVTSFRELTEDESFSFFIANMASMLPDQLKQFTGKAQLGKFYYYCPAYNQLLLLEHFITNQRMALHSQ</sequence>
<proteinExistence type="predicted"/>
<dbReference type="EMBL" id="AP029612">
    <property type="protein sequence ID" value="BFG69661.1"/>
    <property type="molecule type" value="Genomic_DNA"/>
</dbReference>
<keyword evidence="1" id="KW-0732">Signal</keyword>
<protein>
    <submittedName>
        <fullName evidence="2">Uncharacterized protein</fullName>
    </submittedName>
</protein>
<name>A0AAT9GGA1_9BACT</name>
<reference evidence="2" key="1">
    <citation type="submission" date="2024-02" db="EMBL/GenBank/DDBJ databases">
        <title>Sediminibacterium planktonica sp. nov. and Sediminibacterium longus sp. nov., isolated from surface lake and river water.</title>
        <authorList>
            <person name="Watanabe K."/>
            <person name="Takemine S."/>
            <person name="Ishii Y."/>
            <person name="Ogata Y."/>
            <person name="Shindo C."/>
            <person name="Suda W."/>
        </authorList>
    </citation>
    <scope>NUCLEOTIDE SEQUENCE</scope>
    <source>
        <strain evidence="2">KACHI17</strain>
    </source>
</reference>
<evidence type="ECO:0000256" key="1">
    <source>
        <dbReference type="SAM" id="SignalP"/>
    </source>
</evidence>
<accession>A0AAT9GGA1</accession>
<evidence type="ECO:0000313" key="2">
    <source>
        <dbReference type="EMBL" id="BFG69661.1"/>
    </source>
</evidence>
<dbReference type="AlphaFoldDB" id="A0AAT9GGA1"/>